<dbReference type="InterPro" id="IPR044855">
    <property type="entry name" value="CoA-Trfase_III_dom3_sf"/>
</dbReference>
<dbReference type="InterPro" id="IPR003673">
    <property type="entry name" value="CoA-Trfase_fam_III"/>
</dbReference>
<sequence length="387" mass="41458">MSSDDSGSNPAPSPGPLADLRVIDLATVIAGPGCARYLGDFGADVIKVERPGGDTARDLGWKDPRDQQSLWWKIVGRNKRTITLDLKDPEDLAVVLKLCDTADVLVENFRPGTLERLGLAPQVLHETNPDLIITRVTGFGQTGPYKDRAAFATQAEALSGFAALNGEPGGQPLLPPIALTDELTALAAAFATMVAVHSGQGQVVDVSLIESMLQIMGPLVPLYGVLGQTQERLGAGIPYTVPRNTYQTSDGKWVAVSSSAESVAQRVLALIGMDGEPELAGFDGRVAHRERIDARMSEWMLQRTQAQALVEFEQVDAAAAPVYDMADIFADPQYQARNAIITVDGVPMPQLLAQLSVTPGEVRWAGRAQNEDSEQIRAEAEGLPDLL</sequence>
<feature type="region of interest" description="Disordered" evidence="2">
    <location>
        <begin position="366"/>
        <end position="387"/>
    </location>
</feature>
<dbReference type="SUPFAM" id="SSF89796">
    <property type="entry name" value="CoA-transferase family III (CaiB/BaiF)"/>
    <property type="match status" value="1"/>
</dbReference>
<dbReference type="PANTHER" id="PTHR48228:SF6">
    <property type="entry name" value="L-CARNITINE COA-TRANSFERASE"/>
    <property type="match status" value="1"/>
</dbReference>
<dbReference type="Gene3D" id="3.40.50.10540">
    <property type="entry name" value="Crotonobetainyl-coa:carnitine coa-transferase, domain 1"/>
    <property type="match status" value="1"/>
</dbReference>
<reference evidence="3" key="1">
    <citation type="submission" date="2020-05" db="EMBL/GenBank/DDBJ databases">
        <authorList>
            <person name="Chiriac C."/>
            <person name="Salcher M."/>
            <person name="Ghai R."/>
            <person name="Kavagutti S V."/>
        </authorList>
    </citation>
    <scope>NUCLEOTIDE SEQUENCE</scope>
</reference>
<evidence type="ECO:0000313" key="3">
    <source>
        <dbReference type="EMBL" id="CAB4758635.1"/>
    </source>
</evidence>
<dbReference type="InterPro" id="IPR023606">
    <property type="entry name" value="CoA-Trfase_III_dom_1_sf"/>
</dbReference>
<organism evidence="3">
    <name type="scientific">freshwater metagenome</name>
    <dbReference type="NCBI Taxonomy" id="449393"/>
    <lineage>
        <taxon>unclassified sequences</taxon>
        <taxon>metagenomes</taxon>
        <taxon>ecological metagenomes</taxon>
    </lineage>
</organism>
<dbReference type="Pfam" id="PF02515">
    <property type="entry name" value="CoA_transf_3"/>
    <property type="match status" value="1"/>
</dbReference>
<dbReference type="AlphaFoldDB" id="A0A6J6UH61"/>
<protein>
    <submittedName>
        <fullName evidence="3">Unannotated protein</fullName>
    </submittedName>
</protein>
<dbReference type="InterPro" id="IPR050509">
    <property type="entry name" value="CoA-transferase_III"/>
</dbReference>
<dbReference type="PANTHER" id="PTHR48228">
    <property type="entry name" value="SUCCINYL-COA--D-CITRAMALATE COA-TRANSFERASE"/>
    <property type="match status" value="1"/>
</dbReference>
<keyword evidence="1" id="KW-0808">Transferase</keyword>
<gene>
    <name evidence="3" type="ORF">UFOPK2766_02077</name>
</gene>
<dbReference type="GO" id="GO:0016740">
    <property type="term" value="F:transferase activity"/>
    <property type="evidence" value="ECO:0007669"/>
    <property type="project" value="UniProtKB-KW"/>
</dbReference>
<dbReference type="EMBL" id="CAEZYU010000133">
    <property type="protein sequence ID" value="CAB4758635.1"/>
    <property type="molecule type" value="Genomic_DNA"/>
</dbReference>
<dbReference type="Gene3D" id="3.30.1540.10">
    <property type="entry name" value="formyl-coa transferase, domain 3"/>
    <property type="match status" value="1"/>
</dbReference>
<evidence type="ECO:0000256" key="2">
    <source>
        <dbReference type="SAM" id="MobiDB-lite"/>
    </source>
</evidence>
<evidence type="ECO:0000256" key="1">
    <source>
        <dbReference type="ARBA" id="ARBA00022679"/>
    </source>
</evidence>
<name>A0A6J6UH61_9ZZZZ</name>
<accession>A0A6J6UH61</accession>
<proteinExistence type="predicted"/>